<dbReference type="AlphaFoldDB" id="A0A2R6WIZ6"/>
<proteinExistence type="predicted"/>
<gene>
    <name evidence="1" type="ORF">MARPO_0085s0048</name>
</gene>
<evidence type="ECO:0000313" key="2">
    <source>
        <dbReference type="Proteomes" id="UP000244005"/>
    </source>
</evidence>
<evidence type="ECO:0000313" key="1">
    <source>
        <dbReference type="EMBL" id="PTQ33835.1"/>
    </source>
</evidence>
<dbReference type="Proteomes" id="UP000244005">
    <property type="component" value="Unassembled WGS sequence"/>
</dbReference>
<organism evidence="1 2">
    <name type="scientific">Marchantia polymorpha</name>
    <name type="common">Common liverwort</name>
    <name type="synonym">Marchantia aquatica</name>
    <dbReference type="NCBI Taxonomy" id="3197"/>
    <lineage>
        <taxon>Eukaryota</taxon>
        <taxon>Viridiplantae</taxon>
        <taxon>Streptophyta</taxon>
        <taxon>Embryophyta</taxon>
        <taxon>Marchantiophyta</taxon>
        <taxon>Marchantiopsida</taxon>
        <taxon>Marchantiidae</taxon>
        <taxon>Marchantiales</taxon>
        <taxon>Marchantiaceae</taxon>
        <taxon>Marchantia</taxon>
    </lineage>
</organism>
<protein>
    <submittedName>
        <fullName evidence="1">Uncharacterized protein</fullName>
    </submittedName>
</protein>
<reference evidence="2" key="1">
    <citation type="journal article" date="2017" name="Cell">
        <title>Insights into land plant evolution garnered from the Marchantia polymorpha genome.</title>
        <authorList>
            <person name="Bowman J.L."/>
            <person name="Kohchi T."/>
            <person name="Yamato K.T."/>
            <person name="Jenkins J."/>
            <person name="Shu S."/>
            <person name="Ishizaki K."/>
            <person name="Yamaoka S."/>
            <person name="Nishihama R."/>
            <person name="Nakamura Y."/>
            <person name="Berger F."/>
            <person name="Adam C."/>
            <person name="Aki S.S."/>
            <person name="Althoff F."/>
            <person name="Araki T."/>
            <person name="Arteaga-Vazquez M.A."/>
            <person name="Balasubrmanian S."/>
            <person name="Barry K."/>
            <person name="Bauer D."/>
            <person name="Boehm C.R."/>
            <person name="Briginshaw L."/>
            <person name="Caballero-Perez J."/>
            <person name="Catarino B."/>
            <person name="Chen F."/>
            <person name="Chiyoda S."/>
            <person name="Chovatia M."/>
            <person name="Davies K.M."/>
            <person name="Delmans M."/>
            <person name="Demura T."/>
            <person name="Dierschke T."/>
            <person name="Dolan L."/>
            <person name="Dorantes-Acosta A.E."/>
            <person name="Eklund D.M."/>
            <person name="Florent S.N."/>
            <person name="Flores-Sandoval E."/>
            <person name="Fujiyama A."/>
            <person name="Fukuzawa H."/>
            <person name="Galik B."/>
            <person name="Grimanelli D."/>
            <person name="Grimwood J."/>
            <person name="Grossniklaus U."/>
            <person name="Hamada T."/>
            <person name="Haseloff J."/>
            <person name="Hetherington A.J."/>
            <person name="Higo A."/>
            <person name="Hirakawa Y."/>
            <person name="Hundley H.N."/>
            <person name="Ikeda Y."/>
            <person name="Inoue K."/>
            <person name="Inoue S.I."/>
            <person name="Ishida S."/>
            <person name="Jia Q."/>
            <person name="Kakita M."/>
            <person name="Kanazawa T."/>
            <person name="Kawai Y."/>
            <person name="Kawashima T."/>
            <person name="Kennedy M."/>
            <person name="Kinose K."/>
            <person name="Kinoshita T."/>
            <person name="Kohara Y."/>
            <person name="Koide E."/>
            <person name="Komatsu K."/>
            <person name="Kopischke S."/>
            <person name="Kubo M."/>
            <person name="Kyozuka J."/>
            <person name="Lagercrantz U."/>
            <person name="Lin S.S."/>
            <person name="Lindquist E."/>
            <person name="Lipzen A.M."/>
            <person name="Lu C.W."/>
            <person name="De Luna E."/>
            <person name="Martienssen R.A."/>
            <person name="Minamino N."/>
            <person name="Mizutani M."/>
            <person name="Mizutani M."/>
            <person name="Mochizuki N."/>
            <person name="Monte I."/>
            <person name="Mosher R."/>
            <person name="Nagasaki H."/>
            <person name="Nakagami H."/>
            <person name="Naramoto S."/>
            <person name="Nishitani K."/>
            <person name="Ohtani M."/>
            <person name="Okamoto T."/>
            <person name="Okumura M."/>
            <person name="Phillips J."/>
            <person name="Pollak B."/>
            <person name="Reinders A."/>
            <person name="Rovekamp M."/>
            <person name="Sano R."/>
            <person name="Sawa S."/>
            <person name="Schmid M.W."/>
            <person name="Shirakawa M."/>
            <person name="Solano R."/>
            <person name="Spunde A."/>
            <person name="Suetsugu N."/>
            <person name="Sugano S."/>
            <person name="Sugiyama A."/>
            <person name="Sun R."/>
            <person name="Suzuki Y."/>
            <person name="Takenaka M."/>
            <person name="Takezawa D."/>
            <person name="Tomogane H."/>
            <person name="Tsuzuki M."/>
            <person name="Ueda T."/>
            <person name="Umeda M."/>
            <person name="Ward J.M."/>
            <person name="Watanabe Y."/>
            <person name="Yazaki K."/>
            <person name="Yokoyama R."/>
            <person name="Yoshitake Y."/>
            <person name="Yotsui I."/>
            <person name="Zachgo S."/>
            <person name="Schmutz J."/>
        </authorList>
    </citation>
    <scope>NUCLEOTIDE SEQUENCE [LARGE SCALE GENOMIC DNA]</scope>
    <source>
        <strain evidence="2">Tak-1</strain>
    </source>
</reference>
<dbReference type="Gramene" id="Mp3g09790.1">
    <property type="protein sequence ID" value="Mp3g09790.1.cds"/>
    <property type="gene ID" value="Mp3g09790"/>
</dbReference>
<sequence>MLSGEGEDVVISSNHFLPLRKGGNYGFVG</sequence>
<dbReference type="EMBL" id="KZ772757">
    <property type="protein sequence ID" value="PTQ33835.1"/>
    <property type="molecule type" value="Genomic_DNA"/>
</dbReference>
<accession>A0A2R6WIZ6</accession>
<keyword evidence="2" id="KW-1185">Reference proteome</keyword>
<name>A0A2R6WIZ6_MARPO</name>